<accession>A0A8R7QMN7</accession>
<dbReference type="EnsemblPlants" id="TuG1812G0600000669.01.T02">
    <property type="protein sequence ID" value="TuG1812G0600000669.01.T02"/>
    <property type="gene ID" value="TuG1812G0600000669.01"/>
</dbReference>
<organism evidence="1 2">
    <name type="scientific">Triticum urartu</name>
    <name type="common">Red wild einkorn</name>
    <name type="synonym">Crithodium urartu</name>
    <dbReference type="NCBI Taxonomy" id="4572"/>
    <lineage>
        <taxon>Eukaryota</taxon>
        <taxon>Viridiplantae</taxon>
        <taxon>Streptophyta</taxon>
        <taxon>Embryophyta</taxon>
        <taxon>Tracheophyta</taxon>
        <taxon>Spermatophyta</taxon>
        <taxon>Magnoliopsida</taxon>
        <taxon>Liliopsida</taxon>
        <taxon>Poales</taxon>
        <taxon>Poaceae</taxon>
        <taxon>BOP clade</taxon>
        <taxon>Pooideae</taxon>
        <taxon>Triticodae</taxon>
        <taxon>Triticeae</taxon>
        <taxon>Triticinae</taxon>
        <taxon>Triticum</taxon>
    </lineage>
</organism>
<sequence length="91" mass="10278">MNFMYCQSQGETSGDKAGESSRCEIHHALKFYVPSSSQDQIFTLFKYRHDEDHGNILCCKSLMNRSRAPCFSHCLHEHGNLPTSVGRLALA</sequence>
<name>A0A8R7QMN7_TRIUA</name>
<keyword evidence="2" id="KW-1185">Reference proteome</keyword>
<dbReference type="EnsemblPlants" id="TuG1812G0600000669.01.T01">
    <property type="protein sequence ID" value="TuG1812G0600000669.01.T01"/>
    <property type="gene ID" value="TuG1812G0600000669.01"/>
</dbReference>
<protein>
    <submittedName>
        <fullName evidence="1">Uncharacterized protein</fullName>
    </submittedName>
</protein>
<reference evidence="2" key="1">
    <citation type="journal article" date="2013" name="Nature">
        <title>Draft genome of the wheat A-genome progenitor Triticum urartu.</title>
        <authorList>
            <person name="Ling H.Q."/>
            <person name="Zhao S."/>
            <person name="Liu D."/>
            <person name="Wang J."/>
            <person name="Sun H."/>
            <person name="Zhang C."/>
            <person name="Fan H."/>
            <person name="Li D."/>
            <person name="Dong L."/>
            <person name="Tao Y."/>
            <person name="Gao C."/>
            <person name="Wu H."/>
            <person name="Li Y."/>
            <person name="Cui Y."/>
            <person name="Guo X."/>
            <person name="Zheng S."/>
            <person name="Wang B."/>
            <person name="Yu K."/>
            <person name="Liang Q."/>
            <person name="Yang W."/>
            <person name="Lou X."/>
            <person name="Chen J."/>
            <person name="Feng M."/>
            <person name="Jian J."/>
            <person name="Zhang X."/>
            <person name="Luo G."/>
            <person name="Jiang Y."/>
            <person name="Liu J."/>
            <person name="Wang Z."/>
            <person name="Sha Y."/>
            <person name="Zhang B."/>
            <person name="Wu H."/>
            <person name="Tang D."/>
            <person name="Shen Q."/>
            <person name="Xue P."/>
            <person name="Zou S."/>
            <person name="Wang X."/>
            <person name="Liu X."/>
            <person name="Wang F."/>
            <person name="Yang Y."/>
            <person name="An X."/>
            <person name="Dong Z."/>
            <person name="Zhang K."/>
            <person name="Zhang X."/>
            <person name="Luo M.C."/>
            <person name="Dvorak J."/>
            <person name="Tong Y."/>
            <person name="Wang J."/>
            <person name="Yang H."/>
            <person name="Li Z."/>
            <person name="Wang D."/>
            <person name="Zhang A."/>
            <person name="Wang J."/>
        </authorList>
    </citation>
    <scope>NUCLEOTIDE SEQUENCE</scope>
    <source>
        <strain evidence="2">cv. G1812</strain>
    </source>
</reference>
<reference evidence="1" key="3">
    <citation type="submission" date="2022-06" db="UniProtKB">
        <authorList>
            <consortium name="EnsemblPlants"/>
        </authorList>
    </citation>
    <scope>IDENTIFICATION</scope>
</reference>
<dbReference type="Gramene" id="TuG1812G0600000669.01.T01">
    <property type="protein sequence ID" value="TuG1812G0600000669.01.T01"/>
    <property type="gene ID" value="TuG1812G0600000669.01"/>
</dbReference>
<reference evidence="1" key="2">
    <citation type="submission" date="2018-03" db="EMBL/GenBank/DDBJ databases">
        <title>The Triticum urartu genome reveals the dynamic nature of wheat genome evolution.</title>
        <authorList>
            <person name="Ling H."/>
            <person name="Ma B."/>
            <person name="Shi X."/>
            <person name="Liu H."/>
            <person name="Dong L."/>
            <person name="Sun H."/>
            <person name="Cao Y."/>
            <person name="Gao Q."/>
            <person name="Zheng S."/>
            <person name="Li Y."/>
            <person name="Yu Y."/>
            <person name="Du H."/>
            <person name="Qi M."/>
            <person name="Li Y."/>
            <person name="Yu H."/>
            <person name="Cui Y."/>
            <person name="Wang N."/>
            <person name="Chen C."/>
            <person name="Wu H."/>
            <person name="Zhao Y."/>
            <person name="Zhang J."/>
            <person name="Li Y."/>
            <person name="Zhou W."/>
            <person name="Zhang B."/>
            <person name="Hu W."/>
            <person name="Eijk M."/>
            <person name="Tang J."/>
            <person name="Witsenboer H."/>
            <person name="Zhao S."/>
            <person name="Li Z."/>
            <person name="Zhang A."/>
            <person name="Wang D."/>
            <person name="Liang C."/>
        </authorList>
    </citation>
    <scope>NUCLEOTIDE SEQUENCE [LARGE SCALE GENOMIC DNA]</scope>
    <source>
        <strain evidence="1">cv. G1812</strain>
    </source>
</reference>
<proteinExistence type="predicted"/>
<dbReference type="AlphaFoldDB" id="A0A8R7QMN7"/>
<dbReference type="Gramene" id="TuG1812G0600000669.01.T02">
    <property type="protein sequence ID" value="TuG1812G0600000669.01.T02"/>
    <property type="gene ID" value="TuG1812G0600000669.01"/>
</dbReference>
<evidence type="ECO:0000313" key="1">
    <source>
        <dbReference type="EnsemblPlants" id="TuG1812G0600000669.01.T01"/>
    </source>
</evidence>
<evidence type="ECO:0000313" key="2">
    <source>
        <dbReference type="Proteomes" id="UP000015106"/>
    </source>
</evidence>
<dbReference type="Proteomes" id="UP000015106">
    <property type="component" value="Chromosome 6"/>
</dbReference>